<evidence type="ECO:0000313" key="4">
    <source>
        <dbReference type="EMBL" id="KAJ8492201.1"/>
    </source>
</evidence>
<protein>
    <submittedName>
        <fullName evidence="4">Uncharacterized protein</fullName>
    </submittedName>
</protein>
<dbReference type="Proteomes" id="UP001222027">
    <property type="component" value="Unassembled WGS sequence"/>
</dbReference>
<gene>
    <name evidence="4" type="ORF">OPV22_013922</name>
</gene>
<evidence type="ECO:0000313" key="5">
    <source>
        <dbReference type="Proteomes" id="UP001222027"/>
    </source>
</evidence>
<dbReference type="InterPro" id="IPR048297">
    <property type="entry name" value="DUF936_dom_pln"/>
</dbReference>
<dbReference type="PANTHER" id="PTHR31928:SF6">
    <property type="entry name" value="DUF936 DOMAIN-CONTAINING PROTEIN"/>
    <property type="match status" value="1"/>
</dbReference>
<reference evidence="4 5" key="1">
    <citation type="submission" date="2022-12" db="EMBL/GenBank/DDBJ databases">
        <title>Chromosome-scale assembly of the Ensete ventricosum genome.</title>
        <authorList>
            <person name="Dussert Y."/>
            <person name="Stocks J."/>
            <person name="Wendawek A."/>
            <person name="Woldeyes F."/>
            <person name="Nichols R.A."/>
            <person name="Borrell J.S."/>
        </authorList>
    </citation>
    <scope>NUCLEOTIDE SEQUENCE [LARGE SCALE GENOMIC DNA]</scope>
    <source>
        <strain evidence="5">cv. Maze</strain>
        <tissue evidence="4">Seeds</tissue>
    </source>
</reference>
<evidence type="ECO:0000259" key="3">
    <source>
        <dbReference type="Pfam" id="PF21647"/>
    </source>
</evidence>
<feature type="region of interest" description="Disordered" evidence="1">
    <location>
        <begin position="268"/>
        <end position="305"/>
    </location>
</feature>
<name>A0AAV8R506_ENSVE</name>
<proteinExistence type="predicted"/>
<accession>A0AAV8R506</accession>
<dbReference type="InterPro" id="IPR049172">
    <property type="entry name" value="DUF6857_pln"/>
</dbReference>
<feature type="compositionally biased region" description="Low complexity" evidence="1">
    <location>
        <begin position="421"/>
        <end position="436"/>
    </location>
</feature>
<feature type="region of interest" description="Disordered" evidence="1">
    <location>
        <begin position="113"/>
        <end position="194"/>
    </location>
</feature>
<feature type="compositionally biased region" description="Basic and acidic residues" evidence="1">
    <location>
        <begin position="284"/>
        <end position="294"/>
    </location>
</feature>
<evidence type="ECO:0000259" key="2">
    <source>
        <dbReference type="Pfam" id="PF06075"/>
    </source>
</evidence>
<dbReference type="EMBL" id="JAQQAF010000004">
    <property type="protein sequence ID" value="KAJ8492201.1"/>
    <property type="molecule type" value="Genomic_DNA"/>
</dbReference>
<feature type="region of interest" description="Disordered" evidence="1">
    <location>
        <begin position="409"/>
        <end position="476"/>
    </location>
</feature>
<dbReference type="PANTHER" id="PTHR31928">
    <property type="entry name" value="EXPRESSED PROTEIN"/>
    <property type="match status" value="1"/>
</dbReference>
<dbReference type="Pfam" id="PF06075">
    <property type="entry name" value="DUF936"/>
    <property type="match status" value="1"/>
</dbReference>
<feature type="compositionally biased region" description="Polar residues" evidence="1">
    <location>
        <begin position="268"/>
        <end position="283"/>
    </location>
</feature>
<keyword evidence="5" id="KW-1185">Reference proteome</keyword>
<dbReference type="Pfam" id="PF21647">
    <property type="entry name" value="DUF6857"/>
    <property type="match status" value="1"/>
</dbReference>
<dbReference type="InterPro" id="IPR010341">
    <property type="entry name" value="DUF936_pln"/>
</dbReference>
<comment type="caution">
    <text evidence="4">The sequence shown here is derived from an EMBL/GenBank/DDBJ whole genome shotgun (WGS) entry which is preliminary data.</text>
</comment>
<feature type="domain" description="DUF6857" evidence="3">
    <location>
        <begin position="304"/>
        <end position="511"/>
    </location>
</feature>
<evidence type="ECO:0000256" key="1">
    <source>
        <dbReference type="SAM" id="MobiDB-lite"/>
    </source>
</evidence>
<organism evidence="4 5">
    <name type="scientific">Ensete ventricosum</name>
    <name type="common">Abyssinian banana</name>
    <name type="synonym">Musa ensete</name>
    <dbReference type="NCBI Taxonomy" id="4639"/>
    <lineage>
        <taxon>Eukaryota</taxon>
        <taxon>Viridiplantae</taxon>
        <taxon>Streptophyta</taxon>
        <taxon>Embryophyta</taxon>
        <taxon>Tracheophyta</taxon>
        <taxon>Spermatophyta</taxon>
        <taxon>Magnoliopsida</taxon>
        <taxon>Liliopsida</taxon>
        <taxon>Zingiberales</taxon>
        <taxon>Musaceae</taxon>
        <taxon>Ensete</taxon>
    </lineage>
</organism>
<dbReference type="AlphaFoldDB" id="A0AAV8R506"/>
<sequence length="568" mass="61070">MAALAPGVLMKLLNGMNTGSQKPVGEHRTALLQVTDIVPADLDEKDLWPKHGFYVKLSDSSHSIYTSLPFDQDDLVLSNKLQLGQFIHVDRLEPASPVPVLVGAKPLPGRHPLVGTPEPIVRCRGSGEKSSARHATASSVPRRGSWEQNPVIKPTALDFEDKTPMKGRTHGGVLSPPASGTPGKEGNSGINTRSSVSGALLSKMSDAKEASSAAVRKSCSISRFTRNKSVAERDPKIPKSPFPSVVKNVTHTSMTKLRSAARDAVDSCFSSSDEQGSSTTIDNSHYHRSEECDTAKQSSSEGISLPGRLSVLGKEALEHREAAQKTALQALRDASATESVVRVVRMFSELSSSAKPEAPAACFDRFLSFHQEIVQAVADIEAIQAATLITPPPQEESTKNQIDEDDDASILQERDHNSNNSTATSTKRRAAAASKSVSETNEFRASLRKHPRANANQKKGQADTGAEEVKAPTSTLGSSIKLAKQIRTEAGKWFMEFLETALESGLKKVTGSMGGGDGLMAAVSCPQSLILRVINWVELEQCESSSKKPLHPRAAQIARRLRIKAKNP</sequence>
<feature type="domain" description="DUF936" evidence="2">
    <location>
        <begin position="4"/>
        <end position="121"/>
    </location>
</feature>